<dbReference type="EnsemblMetazoa" id="AFUN014877-RA">
    <property type="protein sequence ID" value="AFUN014877-PA"/>
    <property type="gene ID" value="AFUN014877"/>
</dbReference>
<evidence type="ECO:0000313" key="1">
    <source>
        <dbReference type="EnsemblMetazoa" id="AFUN014877-PA"/>
    </source>
</evidence>
<dbReference type="AlphaFoldDB" id="A0A182S365"/>
<organism evidence="1">
    <name type="scientific">Anopheles funestus</name>
    <name type="common">African malaria mosquito</name>
    <dbReference type="NCBI Taxonomy" id="62324"/>
    <lineage>
        <taxon>Eukaryota</taxon>
        <taxon>Metazoa</taxon>
        <taxon>Ecdysozoa</taxon>
        <taxon>Arthropoda</taxon>
        <taxon>Hexapoda</taxon>
        <taxon>Insecta</taxon>
        <taxon>Pterygota</taxon>
        <taxon>Neoptera</taxon>
        <taxon>Endopterygota</taxon>
        <taxon>Diptera</taxon>
        <taxon>Nematocera</taxon>
        <taxon>Culicoidea</taxon>
        <taxon>Culicidae</taxon>
        <taxon>Anophelinae</taxon>
        <taxon>Anopheles</taxon>
    </lineage>
</organism>
<name>A0A182S365_ANOFN</name>
<protein>
    <submittedName>
        <fullName evidence="1">Uncharacterized protein</fullName>
    </submittedName>
</protein>
<dbReference type="VEuPathDB" id="VectorBase:AFUN014877"/>
<proteinExistence type="predicted"/>
<reference evidence="1" key="1">
    <citation type="submission" date="2020-05" db="UniProtKB">
        <authorList>
            <consortium name="EnsemblMetazoa"/>
        </authorList>
    </citation>
    <scope>IDENTIFICATION</scope>
    <source>
        <strain evidence="1">FUMOZ</strain>
    </source>
</reference>
<accession>A0A182S365</accession>
<sequence>ERFGLEHSGWLLSVTYSLNKSVFNAKMTHTRYTL</sequence>